<dbReference type="Pfam" id="PF01026">
    <property type="entry name" value="TatD_DNase"/>
    <property type="match status" value="1"/>
</dbReference>
<feature type="binding site" evidence="1">
    <location>
        <position position="19"/>
    </location>
    <ligand>
        <name>a divalent metal cation</name>
        <dbReference type="ChEBI" id="CHEBI:60240"/>
        <label>1</label>
    </ligand>
</feature>
<reference evidence="2" key="1">
    <citation type="submission" date="2021-08" db="EMBL/GenBank/DDBJ databases">
        <title>WGS assembly of Ceratopteris richardii.</title>
        <authorList>
            <person name="Marchant D.B."/>
            <person name="Chen G."/>
            <person name="Jenkins J."/>
            <person name="Shu S."/>
            <person name="Leebens-Mack J."/>
            <person name="Grimwood J."/>
            <person name="Schmutz J."/>
            <person name="Soltis P."/>
            <person name="Soltis D."/>
            <person name="Chen Z.-H."/>
        </authorList>
    </citation>
    <scope>NUCLEOTIDE SEQUENCE</scope>
    <source>
        <strain evidence="2">Whitten #5841</strain>
        <tissue evidence="2">Leaf</tissue>
    </source>
</reference>
<evidence type="ECO:0008006" key="4">
    <source>
        <dbReference type="Google" id="ProtNLM"/>
    </source>
</evidence>
<dbReference type="PANTHER" id="PTHR47176">
    <property type="entry name" value="OSJNBA0020J04.13 PROTEIN"/>
    <property type="match status" value="1"/>
</dbReference>
<dbReference type="SUPFAM" id="SSF51556">
    <property type="entry name" value="Metallo-dependent hydrolases"/>
    <property type="match status" value="1"/>
</dbReference>
<dbReference type="EMBL" id="CM035418">
    <property type="protein sequence ID" value="KAH7420323.1"/>
    <property type="molecule type" value="Genomic_DNA"/>
</dbReference>
<accession>A0A8T2TES1</accession>
<dbReference type="OrthoDB" id="6079689at2759"/>
<feature type="binding site" evidence="1">
    <location>
        <position position="17"/>
    </location>
    <ligand>
        <name>a divalent metal cation</name>
        <dbReference type="ChEBI" id="CHEBI:60240"/>
        <label>1</label>
    </ligand>
</feature>
<name>A0A8T2TES1_CERRI</name>
<comment type="caution">
    <text evidence="2">The sequence shown here is derived from an EMBL/GenBank/DDBJ whole genome shotgun (WGS) entry which is preliminary data.</text>
</comment>
<feature type="binding site" evidence="1">
    <location>
        <position position="216"/>
    </location>
    <ligand>
        <name>a divalent metal cation</name>
        <dbReference type="ChEBI" id="CHEBI:60240"/>
        <label>1</label>
    </ligand>
</feature>
<dbReference type="PANTHER" id="PTHR47176:SF1">
    <property type="entry name" value="OS04G0577500 PROTEIN"/>
    <property type="match status" value="1"/>
</dbReference>
<dbReference type="OMA" id="HTHLDMQ"/>
<dbReference type="GO" id="GO:0016788">
    <property type="term" value="F:hydrolase activity, acting on ester bonds"/>
    <property type="evidence" value="ECO:0007669"/>
    <property type="project" value="InterPro"/>
</dbReference>
<keyword evidence="1" id="KW-0479">Metal-binding</keyword>
<dbReference type="CDD" id="cd01310">
    <property type="entry name" value="TatD_DNAse"/>
    <property type="match status" value="1"/>
</dbReference>
<keyword evidence="3" id="KW-1185">Reference proteome</keyword>
<gene>
    <name evidence="2" type="ORF">KP509_13G002000</name>
</gene>
<proteinExistence type="predicted"/>
<evidence type="ECO:0000313" key="2">
    <source>
        <dbReference type="EMBL" id="KAH7420323.1"/>
    </source>
</evidence>
<feature type="binding site" evidence="1">
    <location>
        <position position="103"/>
    </location>
    <ligand>
        <name>a divalent metal cation</name>
        <dbReference type="ChEBI" id="CHEBI:60240"/>
        <label>1</label>
    </ligand>
</feature>
<sequence>MQEAMLGKAVLPIFDVHCHLQDPRIVKSLPIVLDSAARVGVKWFAVNGTSEDDWEEVKKLSEEHNEVIPCFGLHPWYVEKRSDQWYRRLRSMFDEVPGAAMGEAGLDKGSRGKEISLAVQVDVLKQQLLLAKELQRPISVHCVRAFGELQETLKELGPFPQGVILHSFLGSAEMVHPLAKWGAYFSFSGFLTSMSEKKAKKMLKEVPLDRILIETDAPDALPRVDCSALMWVPGDACAPGEASDSNCMNNVPSQALNHPANIKSVLAYVSSMLGVEEKVVASAAYENAKKLFDYPGSKIRA</sequence>
<organism evidence="2 3">
    <name type="scientific">Ceratopteris richardii</name>
    <name type="common">Triangle waterfern</name>
    <dbReference type="NCBI Taxonomy" id="49495"/>
    <lineage>
        <taxon>Eukaryota</taxon>
        <taxon>Viridiplantae</taxon>
        <taxon>Streptophyta</taxon>
        <taxon>Embryophyta</taxon>
        <taxon>Tracheophyta</taxon>
        <taxon>Polypodiopsida</taxon>
        <taxon>Polypodiidae</taxon>
        <taxon>Polypodiales</taxon>
        <taxon>Pteridineae</taxon>
        <taxon>Pteridaceae</taxon>
        <taxon>Parkerioideae</taxon>
        <taxon>Ceratopteris</taxon>
    </lineage>
</organism>
<evidence type="ECO:0000313" key="3">
    <source>
        <dbReference type="Proteomes" id="UP000825935"/>
    </source>
</evidence>
<dbReference type="PIRSF" id="PIRSF005902">
    <property type="entry name" value="DNase_TatD"/>
    <property type="match status" value="1"/>
</dbReference>
<feature type="binding site" evidence="1">
    <location>
        <position position="166"/>
    </location>
    <ligand>
        <name>a divalent metal cation</name>
        <dbReference type="ChEBI" id="CHEBI:60240"/>
        <label>2</label>
    </ligand>
</feature>
<feature type="binding site" evidence="1">
    <location>
        <position position="141"/>
    </location>
    <ligand>
        <name>a divalent metal cation</name>
        <dbReference type="ChEBI" id="CHEBI:60240"/>
        <label>2</label>
    </ligand>
</feature>
<dbReference type="AlphaFoldDB" id="A0A8T2TES1"/>
<dbReference type="GO" id="GO:0046872">
    <property type="term" value="F:metal ion binding"/>
    <property type="evidence" value="ECO:0007669"/>
    <property type="project" value="UniProtKB-KW"/>
</dbReference>
<evidence type="ECO:0000256" key="1">
    <source>
        <dbReference type="PIRSR" id="PIRSR005902-1"/>
    </source>
</evidence>
<dbReference type="Gene3D" id="3.20.20.140">
    <property type="entry name" value="Metal-dependent hydrolases"/>
    <property type="match status" value="1"/>
</dbReference>
<dbReference type="InterPro" id="IPR032466">
    <property type="entry name" value="Metal_Hydrolase"/>
</dbReference>
<dbReference type="InterPro" id="IPR001130">
    <property type="entry name" value="TatD-like"/>
</dbReference>
<protein>
    <recommendedName>
        <fullName evidence="4">TatD related DNase</fullName>
    </recommendedName>
</protein>
<dbReference type="Proteomes" id="UP000825935">
    <property type="component" value="Chromosome 13"/>
</dbReference>